<sequence length="329" mass="37568">MDFCPITGVPITLFNLTEGGIRYVYKTEVLGLVEWTDVAYMEAPSVLSLEDTYILAGVCRNNRLNDVQPTRINSAFLRTLKNLDIPYDFESRAKLLLQHLYNSGGKEYKSLSIRTAGDASLTYSSPEEFERIMAYIKDEGWIRWEKRNPTKITIIYQAVRITKEGIAILNNTSKQASSASIDIENRNLLIDNLETRLRNTIVETLTKETGKNNWEDLITGDARSALKARIRQHTNNHPGTNSQDFAMLNKAIQFFDVDHLKKVIINAHWAHFESIFQDKMSVERFFDDFANLRHTIKHNRELTALVSASGNAAIIWITMALDNYAKNSN</sequence>
<dbReference type="STRING" id="1703345.A3860_26045"/>
<organism evidence="1 2">
    <name type="scientific">Niastella vici</name>
    <dbReference type="NCBI Taxonomy" id="1703345"/>
    <lineage>
        <taxon>Bacteria</taxon>
        <taxon>Pseudomonadati</taxon>
        <taxon>Bacteroidota</taxon>
        <taxon>Chitinophagia</taxon>
        <taxon>Chitinophagales</taxon>
        <taxon>Chitinophagaceae</taxon>
        <taxon>Niastella</taxon>
    </lineage>
</organism>
<evidence type="ECO:0000313" key="2">
    <source>
        <dbReference type="Proteomes" id="UP000192796"/>
    </source>
</evidence>
<accession>A0A1V9FWN2</accession>
<dbReference type="RefSeq" id="WP_081148142.1">
    <property type="nucleotide sequence ID" value="NZ_LVYD01000048.1"/>
</dbReference>
<gene>
    <name evidence="1" type="ORF">A3860_26045</name>
</gene>
<dbReference type="EMBL" id="LVYD01000048">
    <property type="protein sequence ID" value="OQP62779.1"/>
    <property type="molecule type" value="Genomic_DNA"/>
</dbReference>
<name>A0A1V9FWN2_9BACT</name>
<proteinExistence type="predicted"/>
<comment type="caution">
    <text evidence="1">The sequence shown here is derived from an EMBL/GenBank/DDBJ whole genome shotgun (WGS) entry which is preliminary data.</text>
</comment>
<evidence type="ECO:0000313" key="1">
    <source>
        <dbReference type="EMBL" id="OQP62779.1"/>
    </source>
</evidence>
<protein>
    <recommendedName>
        <fullName evidence="3">Swt1-like HEPN domain-containing protein</fullName>
    </recommendedName>
</protein>
<dbReference type="AlphaFoldDB" id="A0A1V9FWN2"/>
<reference evidence="1 2" key="1">
    <citation type="submission" date="2016-03" db="EMBL/GenBank/DDBJ databases">
        <title>Niastella vici sp. nov., isolated from farmland soil.</title>
        <authorList>
            <person name="Chen L."/>
            <person name="Wang D."/>
            <person name="Yang S."/>
            <person name="Wang G."/>
        </authorList>
    </citation>
    <scope>NUCLEOTIDE SEQUENCE [LARGE SCALE GENOMIC DNA]</scope>
    <source>
        <strain evidence="1 2">DJ57</strain>
    </source>
</reference>
<dbReference type="Proteomes" id="UP000192796">
    <property type="component" value="Unassembled WGS sequence"/>
</dbReference>
<evidence type="ECO:0008006" key="3">
    <source>
        <dbReference type="Google" id="ProtNLM"/>
    </source>
</evidence>
<keyword evidence="2" id="KW-1185">Reference proteome</keyword>